<reference evidence="2 3" key="1">
    <citation type="journal article" date="2018" name="Evol. Lett.">
        <title>Horizontal gene cluster transfer increased hallucinogenic mushroom diversity.</title>
        <authorList>
            <person name="Reynolds H.T."/>
            <person name="Vijayakumar V."/>
            <person name="Gluck-Thaler E."/>
            <person name="Korotkin H.B."/>
            <person name="Matheny P.B."/>
            <person name="Slot J.C."/>
        </authorList>
    </citation>
    <scope>NUCLEOTIDE SEQUENCE [LARGE SCALE GENOMIC DNA]</scope>
    <source>
        <strain evidence="2 3">2629</strain>
    </source>
</reference>
<evidence type="ECO:0000313" key="2">
    <source>
        <dbReference type="EMBL" id="PPQ99650.1"/>
    </source>
</evidence>
<keyword evidence="3" id="KW-1185">Reference proteome</keyword>
<protein>
    <recommendedName>
        <fullName evidence="4">HNH nuclease domain-containing protein</fullName>
    </recommendedName>
</protein>
<feature type="compositionally biased region" description="Low complexity" evidence="1">
    <location>
        <begin position="225"/>
        <end position="237"/>
    </location>
</feature>
<dbReference type="Proteomes" id="UP000284842">
    <property type="component" value="Unassembled WGS sequence"/>
</dbReference>
<feature type="region of interest" description="Disordered" evidence="1">
    <location>
        <begin position="218"/>
        <end position="301"/>
    </location>
</feature>
<dbReference type="OrthoDB" id="3133596at2759"/>
<evidence type="ECO:0000313" key="3">
    <source>
        <dbReference type="Proteomes" id="UP000284842"/>
    </source>
</evidence>
<sequence length="401" mass="46319">MDSMLANISSSVIKRAQNADPNMQRCLIENCSTSMAIQLGHVYDRKQTAHGHGMDSLEWNWGLVKGSLHLDTRRNVFFVGASLYELYKRHNWSLVPEEKVVRQFFYEDGTRPRKRRDFPKLQSQTFKYTFLPIKDMEDVYINRQSEDNTVTIHEYPFSGFPTITSHIHPVFVLLHLSQSLWCINTQSYKAIVKQYPWLHEMRELHTSWFAELPDNADRNPTYMPSHQSQSLSTSQSISDDDISRTPPHRIPVLTTQPSNEQVVGRFAANRPNSPPLSTRAAPRVPQTYPSCGEKREPSEVIQDARPNKRRRLLTSTDLKRHHEDYQRSNALKDADPNLLRGLIENCSANMAVQLGHVYDRKQTAHGHGMDSLEWNWGLIKGSLHLDTRRNVFFGMLLLLND</sequence>
<dbReference type="STRING" id="181874.A0A409Y9B2"/>
<dbReference type="InParanoid" id="A0A409Y9B2"/>
<evidence type="ECO:0008006" key="4">
    <source>
        <dbReference type="Google" id="ProtNLM"/>
    </source>
</evidence>
<name>A0A409Y9B2_9AGAR</name>
<accession>A0A409Y9B2</accession>
<evidence type="ECO:0000256" key="1">
    <source>
        <dbReference type="SAM" id="MobiDB-lite"/>
    </source>
</evidence>
<dbReference type="AlphaFoldDB" id="A0A409Y9B2"/>
<comment type="caution">
    <text evidence="2">The sequence shown here is derived from an EMBL/GenBank/DDBJ whole genome shotgun (WGS) entry which is preliminary data.</text>
</comment>
<organism evidence="2 3">
    <name type="scientific">Panaeolus cyanescens</name>
    <dbReference type="NCBI Taxonomy" id="181874"/>
    <lineage>
        <taxon>Eukaryota</taxon>
        <taxon>Fungi</taxon>
        <taxon>Dikarya</taxon>
        <taxon>Basidiomycota</taxon>
        <taxon>Agaricomycotina</taxon>
        <taxon>Agaricomycetes</taxon>
        <taxon>Agaricomycetidae</taxon>
        <taxon>Agaricales</taxon>
        <taxon>Agaricineae</taxon>
        <taxon>Galeropsidaceae</taxon>
        <taxon>Panaeolus</taxon>
    </lineage>
</organism>
<dbReference type="EMBL" id="NHTK01001350">
    <property type="protein sequence ID" value="PPQ99650.1"/>
    <property type="molecule type" value="Genomic_DNA"/>
</dbReference>
<proteinExistence type="predicted"/>
<gene>
    <name evidence="2" type="ORF">CVT24_005228</name>
</gene>